<keyword evidence="1" id="KW-0472">Membrane</keyword>
<evidence type="ECO:0000313" key="2">
    <source>
        <dbReference type="EMBL" id="MDR7341422.1"/>
    </source>
</evidence>
<feature type="transmembrane region" description="Helical" evidence="1">
    <location>
        <begin position="6"/>
        <end position="25"/>
    </location>
</feature>
<name>A0ABU2AW26_9ACTN</name>
<organism evidence="2 3">
    <name type="scientific">Glycomyces lechevalierae</name>
    <dbReference type="NCBI Taxonomy" id="256034"/>
    <lineage>
        <taxon>Bacteria</taxon>
        <taxon>Bacillati</taxon>
        <taxon>Actinomycetota</taxon>
        <taxon>Actinomycetes</taxon>
        <taxon>Glycomycetales</taxon>
        <taxon>Glycomycetaceae</taxon>
        <taxon>Glycomyces</taxon>
    </lineage>
</organism>
<evidence type="ECO:0000313" key="3">
    <source>
        <dbReference type="Proteomes" id="UP001183604"/>
    </source>
</evidence>
<dbReference type="Proteomes" id="UP001183604">
    <property type="component" value="Unassembled WGS sequence"/>
</dbReference>
<reference evidence="2 3" key="1">
    <citation type="submission" date="2023-07" db="EMBL/GenBank/DDBJ databases">
        <title>Sequencing the genomes of 1000 actinobacteria strains.</title>
        <authorList>
            <person name="Klenk H.-P."/>
        </authorList>
    </citation>
    <scope>NUCLEOTIDE SEQUENCE [LARGE SCALE GENOMIC DNA]</scope>
    <source>
        <strain evidence="2 3">DSM 44724</strain>
    </source>
</reference>
<keyword evidence="1" id="KW-0812">Transmembrane</keyword>
<keyword evidence="3" id="KW-1185">Reference proteome</keyword>
<evidence type="ECO:0000256" key="1">
    <source>
        <dbReference type="SAM" id="Phobius"/>
    </source>
</evidence>
<protein>
    <submittedName>
        <fullName evidence="2">Uncharacterized protein</fullName>
    </submittedName>
</protein>
<gene>
    <name evidence="2" type="ORF">J2S69_005141</name>
</gene>
<accession>A0ABU2AW26</accession>
<proteinExistence type="predicted"/>
<dbReference type="EMBL" id="JAVDYD010000001">
    <property type="protein sequence ID" value="MDR7341422.1"/>
    <property type="molecule type" value="Genomic_DNA"/>
</dbReference>
<keyword evidence="1" id="KW-1133">Transmembrane helix</keyword>
<comment type="caution">
    <text evidence="2">The sequence shown here is derived from an EMBL/GenBank/DDBJ whole genome shotgun (WGS) entry which is preliminary data.</text>
</comment>
<sequence length="33" mass="3646">MAGVWSMAFVALPVAVVVCLFTPAANRWFRYGD</sequence>